<dbReference type="EMBL" id="UINC01086539">
    <property type="protein sequence ID" value="SVC35100.1"/>
    <property type="molecule type" value="Genomic_DNA"/>
</dbReference>
<feature type="transmembrane region" description="Helical" evidence="1">
    <location>
        <begin position="12"/>
        <end position="33"/>
    </location>
</feature>
<evidence type="ECO:0000313" key="2">
    <source>
        <dbReference type="EMBL" id="SVC35100.1"/>
    </source>
</evidence>
<reference evidence="2" key="1">
    <citation type="submission" date="2018-05" db="EMBL/GenBank/DDBJ databases">
        <authorList>
            <person name="Lanie J.A."/>
            <person name="Ng W.-L."/>
            <person name="Kazmierczak K.M."/>
            <person name="Andrzejewski T.M."/>
            <person name="Davidsen T.M."/>
            <person name="Wayne K.J."/>
            <person name="Tettelin H."/>
            <person name="Glass J.I."/>
            <person name="Rusch D."/>
            <person name="Podicherti R."/>
            <person name="Tsui H.-C.T."/>
            <person name="Winkler M.E."/>
        </authorList>
    </citation>
    <scope>NUCLEOTIDE SEQUENCE</scope>
</reference>
<protein>
    <submittedName>
        <fullName evidence="2">Uncharacterized protein</fullName>
    </submittedName>
</protein>
<sequence length="256" mass="29902">MNIKPLMNNSTPFFLYRILLLPPIASFLTFICLEYDFTLILKGIDLIFFGGLFFVFAISISTANTRRFQAIEELANLWALAMSFWQTGKRHLSEGEKEKLQYELREFFEKLRFLFHVDVVGEEAKKRLADIDDFFNEISLTVEIFRKTEKVSAPELACLLGWLEKMYSSFEKLLAIKENRTPRTLRIFLDWALVAGVLILSPQFATLGLYGIFASFLIMCFLIILIKVQKMLEYPFGKNMDHIDLRMRNKAYKRIA</sequence>
<accession>A0A382LEM6</accession>
<name>A0A382LEM6_9ZZZZ</name>
<gene>
    <name evidence="2" type="ORF">METZ01_LOCUS287954</name>
</gene>
<dbReference type="AlphaFoldDB" id="A0A382LEM6"/>
<feature type="transmembrane region" description="Helical" evidence="1">
    <location>
        <begin position="39"/>
        <end position="60"/>
    </location>
</feature>
<dbReference type="PANTHER" id="PTHR36970:SF1">
    <property type="entry name" value="BESTROPHIN HOMOLOG"/>
    <property type="match status" value="1"/>
</dbReference>
<organism evidence="2">
    <name type="scientific">marine metagenome</name>
    <dbReference type="NCBI Taxonomy" id="408172"/>
    <lineage>
        <taxon>unclassified sequences</taxon>
        <taxon>metagenomes</taxon>
        <taxon>ecological metagenomes</taxon>
    </lineage>
</organism>
<keyword evidence="1" id="KW-1133">Transmembrane helix</keyword>
<feature type="transmembrane region" description="Helical" evidence="1">
    <location>
        <begin position="207"/>
        <end position="226"/>
    </location>
</feature>
<proteinExistence type="predicted"/>
<keyword evidence="1" id="KW-0472">Membrane</keyword>
<keyword evidence="1" id="KW-0812">Transmembrane</keyword>
<feature type="transmembrane region" description="Helical" evidence="1">
    <location>
        <begin position="184"/>
        <end position="201"/>
    </location>
</feature>
<evidence type="ECO:0000256" key="1">
    <source>
        <dbReference type="SAM" id="Phobius"/>
    </source>
</evidence>
<dbReference type="PANTHER" id="PTHR36970">
    <property type="entry name" value="UNNAMED PRODUCT"/>
    <property type="match status" value="1"/>
</dbReference>